<keyword evidence="3" id="KW-1185">Reference proteome</keyword>
<dbReference type="InterPro" id="IPR035979">
    <property type="entry name" value="RBD_domain_sf"/>
</dbReference>
<feature type="domain" description="Mei2-like C-terminal RNA recognition motif" evidence="1">
    <location>
        <begin position="155"/>
        <end position="239"/>
    </location>
</feature>
<dbReference type="SUPFAM" id="SSF54928">
    <property type="entry name" value="RNA-binding domain, RBD"/>
    <property type="match status" value="1"/>
</dbReference>
<dbReference type="EMBL" id="JAVYJV010000014">
    <property type="protein sequence ID" value="KAK4353552.1"/>
    <property type="molecule type" value="Genomic_DNA"/>
</dbReference>
<gene>
    <name evidence="2" type="ORF">RND71_025746</name>
</gene>
<name>A0AAE1RML9_9SOLA</name>
<protein>
    <recommendedName>
        <fullName evidence="1">Mei2-like C-terminal RNA recognition motif domain-containing protein</fullName>
    </recommendedName>
</protein>
<accession>A0AAE1RML9</accession>
<proteinExistence type="predicted"/>
<evidence type="ECO:0000313" key="3">
    <source>
        <dbReference type="Proteomes" id="UP001291623"/>
    </source>
</evidence>
<dbReference type="InterPro" id="IPR007201">
    <property type="entry name" value="Mei2-like_Rrm_C"/>
</dbReference>
<dbReference type="Proteomes" id="UP001291623">
    <property type="component" value="Unassembled WGS sequence"/>
</dbReference>
<evidence type="ECO:0000313" key="2">
    <source>
        <dbReference type="EMBL" id="KAK4353552.1"/>
    </source>
</evidence>
<reference evidence="2" key="1">
    <citation type="submission" date="2023-12" db="EMBL/GenBank/DDBJ databases">
        <title>Genome assembly of Anisodus tanguticus.</title>
        <authorList>
            <person name="Wang Y.-J."/>
        </authorList>
    </citation>
    <scope>NUCLEOTIDE SEQUENCE</scope>
    <source>
        <strain evidence="2">KB-2021</strain>
        <tissue evidence="2">Leaf</tissue>
    </source>
</reference>
<comment type="caution">
    <text evidence="2">The sequence shown here is derived from an EMBL/GenBank/DDBJ whole genome shotgun (WGS) entry which is preliminary data.</text>
</comment>
<organism evidence="2 3">
    <name type="scientific">Anisodus tanguticus</name>
    <dbReference type="NCBI Taxonomy" id="243964"/>
    <lineage>
        <taxon>Eukaryota</taxon>
        <taxon>Viridiplantae</taxon>
        <taxon>Streptophyta</taxon>
        <taxon>Embryophyta</taxon>
        <taxon>Tracheophyta</taxon>
        <taxon>Spermatophyta</taxon>
        <taxon>Magnoliopsida</taxon>
        <taxon>eudicotyledons</taxon>
        <taxon>Gunneridae</taxon>
        <taxon>Pentapetalae</taxon>
        <taxon>asterids</taxon>
        <taxon>lamiids</taxon>
        <taxon>Solanales</taxon>
        <taxon>Solanaceae</taxon>
        <taxon>Solanoideae</taxon>
        <taxon>Hyoscyameae</taxon>
        <taxon>Anisodus</taxon>
    </lineage>
</organism>
<dbReference type="GO" id="GO:0003676">
    <property type="term" value="F:nucleic acid binding"/>
    <property type="evidence" value="ECO:0007669"/>
    <property type="project" value="InterPro"/>
</dbReference>
<dbReference type="AlphaFoldDB" id="A0AAE1RML9"/>
<sequence>MAAASISAKKTLDPQAEEFKPTAIEKNLVPSLPHQIFHPQGNELVVYQPPPQGNELVVYQPPPQYFQSSYFSHPHQFYYYYYYQENDGPVKAPIYWIHREDFQPQQQQLLDQYEIIPHQDQSSLDIVGMKKKWMRAEKAPDKDGIFRREPFMLFVDHYCSKNHWEYDFLYLPIDFWTNNNMGYAFVNFTSGRAAFEIREVLKNFKWRGVKTPTGIYASGKICEVTWARIQGKEQLVRHFSGSNFLCDTDDFLPVVFSPARNGSSSLTKPMTIGKLAASPAVSSPPSPDDE</sequence>
<dbReference type="Pfam" id="PF04059">
    <property type="entry name" value="RRM_2"/>
    <property type="match status" value="1"/>
</dbReference>
<evidence type="ECO:0000259" key="1">
    <source>
        <dbReference type="Pfam" id="PF04059"/>
    </source>
</evidence>